<gene>
    <name evidence="2" type="primary">ORF212403</name>
</gene>
<dbReference type="AlphaFoldDB" id="A0A0B7BWJ9"/>
<sequence length="116" mass="13837">KFRTSQMFSLQCYINWTGQKQKVRLNIDFLPFKVRVVHIVDKGVLEKEQMLWKLQLKIYPLDVQQTWNGTFTVNMDSMGEYCMDIYAGNISENNPHMDTREEETKGRARTTKWRRG</sequence>
<accession>A0A0B7BWJ9</accession>
<protein>
    <submittedName>
        <fullName evidence="2">Uncharacterized protein</fullName>
    </submittedName>
</protein>
<feature type="non-terminal residue" evidence="2">
    <location>
        <position position="1"/>
    </location>
</feature>
<dbReference type="EMBL" id="HACG01049665">
    <property type="protein sequence ID" value="CEK96530.1"/>
    <property type="molecule type" value="Transcribed_RNA"/>
</dbReference>
<evidence type="ECO:0000256" key="1">
    <source>
        <dbReference type="SAM" id="MobiDB-lite"/>
    </source>
</evidence>
<proteinExistence type="predicted"/>
<feature type="region of interest" description="Disordered" evidence="1">
    <location>
        <begin position="93"/>
        <end position="116"/>
    </location>
</feature>
<feature type="compositionally biased region" description="Basic and acidic residues" evidence="1">
    <location>
        <begin position="95"/>
        <end position="106"/>
    </location>
</feature>
<name>A0A0B7BWJ9_9EUPU</name>
<feature type="compositionally biased region" description="Basic residues" evidence="1">
    <location>
        <begin position="107"/>
        <end position="116"/>
    </location>
</feature>
<reference evidence="2" key="1">
    <citation type="submission" date="2014-12" db="EMBL/GenBank/DDBJ databases">
        <title>Insight into the proteome of Arion vulgaris.</title>
        <authorList>
            <person name="Aradska J."/>
            <person name="Bulat T."/>
            <person name="Smidak R."/>
            <person name="Sarate P."/>
            <person name="Gangsoo J."/>
            <person name="Sialana F."/>
            <person name="Bilban M."/>
            <person name="Lubec G."/>
        </authorList>
    </citation>
    <scope>NUCLEOTIDE SEQUENCE</scope>
    <source>
        <tissue evidence="2">Skin</tissue>
    </source>
</reference>
<organism evidence="2">
    <name type="scientific">Arion vulgaris</name>
    <dbReference type="NCBI Taxonomy" id="1028688"/>
    <lineage>
        <taxon>Eukaryota</taxon>
        <taxon>Metazoa</taxon>
        <taxon>Spiralia</taxon>
        <taxon>Lophotrochozoa</taxon>
        <taxon>Mollusca</taxon>
        <taxon>Gastropoda</taxon>
        <taxon>Heterobranchia</taxon>
        <taxon>Euthyneura</taxon>
        <taxon>Panpulmonata</taxon>
        <taxon>Eupulmonata</taxon>
        <taxon>Stylommatophora</taxon>
        <taxon>Helicina</taxon>
        <taxon>Arionoidea</taxon>
        <taxon>Arionidae</taxon>
        <taxon>Arion</taxon>
    </lineage>
</organism>
<evidence type="ECO:0000313" key="2">
    <source>
        <dbReference type="EMBL" id="CEK96530.1"/>
    </source>
</evidence>